<dbReference type="eggNOG" id="COG0842">
    <property type="taxonomic scope" value="Bacteria"/>
</dbReference>
<evidence type="ECO:0000313" key="9">
    <source>
        <dbReference type="Proteomes" id="UP000013167"/>
    </source>
</evidence>
<dbReference type="EMBL" id="CAIZ01000113">
    <property type="protein sequence ID" value="CCH69888.1"/>
    <property type="molecule type" value="Genomic_DNA"/>
</dbReference>
<evidence type="ECO:0000256" key="6">
    <source>
        <dbReference type="SAM" id="Phobius"/>
    </source>
</evidence>
<evidence type="ECO:0000256" key="2">
    <source>
        <dbReference type="ARBA" id="ARBA00022692"/>
    </source>
</evidence>
<reference evidence="8 9" key="1">
    <citation type="journal article" date="2013" name="ISME J.">
        <title>A metabolic model for members of the genus Tetrasphaera involved in enhanced biological phosphorus removal.</title>
        <authorList>
            <person name="Kristiansen R."/>
            <person name="Nguyen H.T.T."/>
            <person name="Saunders A.M."/>
            <person name="Nielsen J.L."/>
            <person name="Wimmer R."/>
            <person name="Le V.Q."/>
            <person name="McIlroy S.J."/>
            <person name="Petrovski S."/>
            <person name="Seviour R.J."/>
            <person name="Calteau A."/>
            <person name="Nielsen K.L."/>
            <person name="Nielsen P.H."/>
        </authorList>
    </citation>
    <scope>NUCLEOTIDE SEQUENCE [LARGE SCALE GENOMIC DNA]</scope>
    <source>
        <strain evidence="8 9">Lp2</strain>
    </source>
</reference>
<dbReference type="InterPro" id="IPR051784">
    <property type="entry name" value="Nod_factor_ABC_transporter"/>
</dbReference>
<dbReference type="InterPro" id="IPR013525">
    <property type="entry name" value="ABC2_TM"/>
</dbReference>
<feature type="transmembrane region" description="Helical" evidence="6">
    <location>
        <begin position="108"/>
        <end position="128"/>
    </location>
</feature>
<keyword evidence="4 6" id="KW-0472">Membrane</keyword>
<dbReference type="GO" id="GO:0046677">
    <property type="term" value="P:response to antibiotic"/>
    <property type="evidence" value="ECO:0007669"/>
    <property type="project" value="UniProtKB-KW"/>
</dbReference>
<accession>N0DZ48</accession>
<keyword evidence="9" id="KW-1185">Reference proteome</keyword>
<comment type="subcellular location">
    <subcellularLocation>
        <location evidence="1">Membrane</location>
        <topology evidence="1">Multi-pass membrane protein</topology>
    </subcellularLocation>
</comment>
<dbReference type="InterPro" id="IPR000412">
    <property type="entry name" value="ABC_2_transport"/>
</dbReference>
<proteinExistence type="predicted"/>
<protein>
    <submittedName>
        <fullName evidence="8">ABC-2 type transporter</fullName>
    </submittedName>
</protein>
<dbReference type="GO" id="GO:0140359">
    <property type="term" value="F:ABC-type transporter activity"/>
    <property type="evidence" value="ECO:0007669"/>
    <property type="project" value="InterPro"/>
</dbReference>
<feature type="transmembrane region" description="Helical" evidence="6">
    <location>
        <begin position="54"/>
        <end position="75"/>
    </location>
</feature>
<dbReference type="OrthoDB" id="670210at2"/>
<keyword evidence="3 6" id="KW-1133">Transmembrane helix</keyword>
<dbReference type="PANTHER" id="PTHR43229:SF2">
    <property type="entry name" value="NODULATION PROTEIN J"/>
    <property type="match status" value="1"/>
</dbReference>
<evidence type="ECO:0000256" key="1">
    <source>
        <dbReference type="ARBA" id="ARBA00004141"/>
    </source>
</evidence>
<keyword evidence="5" id="KW-0046">Antibiotic resistance</keyword>
<dbReference type="HOGENOM" id="CLU_039483_5_2_11"/>
<sequence length="261" mass="27826">MTVTVSPLTPLVAHTRAQVLDLIRTPIAIISTTIFPTLAFLFFVLPQGAITDNAVASLSVVAQLGVFGVMSAYLFGYGIGVAEERANPWTTYLRTLPIGPFPMTVARFLTAALASFLSLLPLVLAVALLTKAPEAFTSGELSWARIPFALAMVLIAATPFLAMGLCIGYLLSSKAAVAVAQVLNFPLAFIGGLMLPPEMFPGWLDVVSLATPARAARDIVIWALTGEQMPGSTLPVLLGWTVALTALAVWANRRDEGRRFR</sequence>
<comment type="caution">
    <text evidence="8">The sequence shown here is derived from an EMBL/GenBank/DDBJ whole genome shotgun (WGS) entry which is preliminary data.</text>
</comment>
<evidence type="ECO:0000256" key="3">
    <source>
        <dbReference type="ARBA" id="ARBA00022989"/>
    </source>
</evidence>
<evidence type="ECO:0000256" key="5">
    <source>
        <dbReference type="ARBA" id="ARBA00023251"/>
    </source>
</evidence>
<feature type="transmembrane region" description="Helical" evidence="6">
    <location>
        <begin position="26"/>
        <end position="48"/>
    </location>
</feature>
<dbReference type="PIRSF" id="PIRSF006648">
    <property type="entry name" value="DrrB"/>
    <property type="match status" value="1"/>
</dbReference>
<dbReference type="AlphaFoldDB" id="N0DZ48"/>
<feature type="domain" description="ABC-2 type transporter transmembrane" evidence="7">
    <location>
        <begin position="13"/>
        <end position="222"/>
    </location>
</feature>
<keyword evidence="2 6" id="KW-0812">Transmembrane</keyword>
<evidence type="ECO:0000313" key="8">
    <source>
        <dbReference type="EMBL" id="CCH69888.1"/>
    </source>
</evidence>
<dbReference type="GO" id="GO:0043190">
    <property type="term" value="C:ATP-binding cassette (ABC) transporter complex"/>
    <property type="evidence" value="ECO:0007669"/>
    <property type="project" value="InterPro"/>
</dbReference>
<gene>
    <name evidence="8" type="ORF">BN10_440006</name>
</gene>
<dbReference type="PANTHER" id="PTHR43229">
    <property type="entry name" value="NODULATION PROTEIN J"/>
    <property type="match status" value="1"/>
</dbReference>
<dbReference type="Pfam" id="PF01061">
    <property type="entry name" value="ABC2_membrane"/>
    <property type="match status" value="1"/>
</dbReference>
<feature type="transmembrane region" description="Helical" evidence="6">
    <location>
        <begin position="148"/>
        <end position="171"/>
    </location>
</feature>
<dbReference type="STRING" id="1193181.BN10_440006"/>
<feature type="transmembrane region" description="Helical" evidence="6">
    <location>
        <begin position="232"/>
        <end position="251"/>
    </location>
</feature>
<name>N0DZ48_9MICO</name>
<evidence type="ECO:0000256" key="4">
    <source>
        <dbReference type="ARBA" id="ARBA00023136"/>
    </source>
</evidence>
<feature type="transmembrane region" description="Helical" evidence="6">
    <location>
        <begin position="178"/>
        <end position="195"/>
    </location>
</feature>
<dbReference type="RefSeq" id="WP_010849764.1">
    <property type="nucleotide sequence ID" value="NZ_HF570956.1"/>
</dbReference>
<organism evidence="8 9">
    <name type="scientific">Phycicoccus elongatus Lp2</name>
    <dbReference type="NCBI Taxonomy" id="1193181"/>
    <lineage>
        <taxon>Bacteria</taxon>
        <taxon>Bacillati</taxon>
        <taxon>Actinomycetota</taxon>
        <taxon>Actinomycetes</taxon>
        <taxon>Micrococcales</taxon>
        <taxon>Intrasporangiaceae</taxon>
        <taxon>Phycicoccus</taxon>
    </lineage>
</organism>
<dbReference type="Proteomes" id="UP000013167">
    <property type="component" value="Unassembled WGS sequence"/>
</dbReference>
<evidence type="ECO:0000259" key="7">
    <source>
        <dbReference type="Pfam" id="PF01061"/>
    </source>
</evidence>